<gene>
    <name evidence="3" type="ORF">ILEXP_LOCUS7719</name>
</gene>
<feature type="domain" description="PORR" evidence="2">
    <location>
        <begin position="29"/>
        <end position="351"/>
    </location>
</feature>
<dbReference type="AlphaFoldDB" id="A0ABC8RDY4"/>
<dbReference type="InterPro" id="IPR021099">
    <property type="entry name" value="PORR_domain"/>
</dbReference>
<feature type="compositionally biased region" description="Basic and acidic residues" evidence="1">
    <location>
        <begin position="364"/>
        <end position="377"/>
    </location>
</feature>
<proteinExistence type="predicted"/>
<feature type="region of interest" description="Disordered" evidence="1">
    <location>
        <begin position="354"/>
        <end position="540"/>
    </location>
</feature>
<dbReference type="Pfam" id="PF11955">
    <property type="entry name" value="PORR"/>
    <property type="match status" value="1"/>
</dbReference>
<evidence type="ECO:0000313" key="3">
    <source>
        <dbReference type="EMBL" id="CAK9140277.1"/>
    </source>
</evidence>
<organism evidence="3 4">
    <name type="scientific">Ilex paraguariensis</name>
    <name type="common">yerba mate</name>
    <dbReference type="NCBI Taxonomy" id="185542"/>
    <lineage>
        <taxon>Eukaryota</taxon>
        <taxon>Viridiplantae</taxon>
        <taxon>Streptophyta</taxon>
        <taxon>Embryophyta</taxon>
        <taxon>Tracheophyta</taxon>
        <taxon>Spermatophyta</taxon>
        <taxon>Magnoliopsida</taxon>
        <taxon>eudicotyledons</taxon>
        <taxon>Gunneridae</taxon>
        <taxon>Pentapetalae</taxon>
        <taxon>asterids</taxon>
        <taxon>campanulids</taxon>
        <taxon>Aquifoliales</taxon>
        <taxon>Aquifoliaceae</taxon>
        <taxon>Ilex</taxon>
    </lineage>
</organism>
<protein>
    <recommendedName>
        <fullName evidence="2">PORR domain-containing protein</fullName>
    </recommendedName>
</protein>
<dbReference type="Proteomes" id="UP001642360">
    <property type="component" value="Unassembled WGS sequence"/>
</dbReference>
<keyword evidence="4" id="KW-1185">Reference proteome</keyword>
<sequence>MQSILRTRPKCTAHHHRTFSAATAAIKCVRDRGLDHAVEKERNLKAVLKLKNFIKSEPSKSLPLSNIAQNKDILNIPIRPIDFIRRYPSIFQEFLPGGIGIHPHVKLTPEILDLDAEENLIYQSETYKQEVADRLLKLLMIARVNKIPLNIIDSLELDMGLPQDYRKSIVPEFPDYFQVVKGNESMLELVCWNNELAVSGVEKKAMCGERGMPIAFPVQYSRGFELDKKYKKWVDDWQKLPYISPYENAFHLAPKSDESDKWAVAVLHEVLNLFVPRKVEWESILCLGEYLGLRSRFKRALLHHPGIFYMSSKIGTHTVVLREVYKRDLLIAKHPLMTMRFRYIHLMNMVKENHKSKSVQGNSKQEKMTNDSKKGEREELDDDENGEKQNELCGMSVEDISGDDYDDDDDDDENEDEDESIMNRGRATRKTTFEDKRPSRAVSKGAAGRYTSKTMDTSLARFSGRVEKRNGQNVRGRSRERLNVQRTRGRSNDDEDEDEDEDESAMNRGRRTRKTTFEDKRPSRAVSKSAAGRYTRKTMESSLARFSGRVEMRNGQNVRGRLCERLNVQRTRGRSFEDEDEDESAMNRGRTSRKTMFEDKKPSRAVSKSAAGRYISKTMDTSLARFSGRVEMHNGQNVRGRPRERLNVQRTRGRSYDDDENEDEDESAMNRGRTTRKTTFEDKRPSRAVSKSTAGRYTSKTMDTSLARFSGRVEMRNGQNVQGRSR</sequence>
<dbReference type="EMBL" id="CAUOFW020001028">
    <property type="protein sequence ID" value="CAK9140277.1"/>
    <property type="molecule type" value="Genomic_DNA"/>
</dbReference>
<evidence type="ECO:0000259" key="2">
    <source>
        <dbReference type="Pfam" id="PF11955"/>
    </source>
</evidence>
<dbReference type="InterPro" id="IPR045040">
    <property type="entry name" value="PORR_fam"/>
</dbReference>
<feature type="compositionally biased region" description="Polar residues" evidence="1">
    <location>
        <begin position="689"/>
        <end position="704"/>
    </location>
</feature>
<feature type="region of interest" description="Disordered" evidence="1">
    <location>
        <begin position="571"/>
        <end position="612"/>
    </location>
</feature>
<evidence type="ECO:0000256" key="1">
    <source>
        <dbReference type="SAM" id="MobiDB-lite"/>
    </source>
</evidence>
<name>A0ABC8RDY4_9AQUA</name>
<comment type="caution">
    <text evidence="3">The sequence shown here is derived from an EMBL/GenBank/DDBJ whole genome shotgun (WGS) entry which is preliminary data.</text>
</comment>
<reference evidence="3 4" key="1">
    <citation type="submission" date="2024-02" db="EMBL/GenBank/DDBJ databases">
        <authorList>
            <person name="Vignale AGUSTIN F."/>
            <person name="Sosa J E."/>
            <person name="Modenutti C."/>
        </authorList>
    </citation>
    <scope>NUCLEOTIDE SEQUENCE [LARGE SCALE GENOMIC DNA]</scope>
</reference>
<feature type="compositionally biased region" description="Acidic residues" evidence="1">
    <location>
        <begin position="493"/>
        <end position="504"/>
    </location>
</feature>
<feature type="compositionally biased region" description="Acidic residues" evidence="1">
    <location>
        <begin position="657"/>
        <end position="667"/>
    </location>
</feature>
<dbReference type="PANTHER" id="PTHR31476:SF16">
    <property type="entry name" value="F14O23.23 PROTEIN"/>
    <property type="match status" value="1"/>
</dbReference>
<evidence type="ECO:0000313" key="4">
    <source>
        <dbReference type="Proteomes" id="UP001642360"/>
    </source>
</evidence>
<dbReference type="PANTHER" id="PTHR31476">
    <property type="entry name" value="PROTEIN WHAT'S THIS FACTOR 1 HOMOLOG, CHLOROPLASTIC"/>
    <property type="match status" value="1"/>
</dbReference>
<feature type="compositionally biased region" description="Acidic residues" evidence="1">
    <location>
        <begin position="400"/>
        <end position="420"/>
    </location>
</feature>
<feature type="region of interest" description="Disordered" evidence="1">
    <location>
        <begin position="624"/>
        <end position="726"/>
    </location>
</feature>
<accession>A0ABC8RDY4</accession>
<feature type="compositionally biased region" description="Polar residues" evidence="1">
    <location>
        <begin position="717"/>
        <end position="726"/>
    </location>
</feature>